<dbReference type="GO" id="GO:0005129">
    <property type="term" value="F:granulocyte macrophage colony-stimulating factor receptor binding"/>
    <property type="evidence" value="ECO:0007669"/>
    <property type="project" value="InterPro"/>
</dbReference>
<evidence type="ECO:0000256" key="13">
    <source>
        <dbReference type="SAM" id="SignalP"/>
    </source>
</evidence>
<gene>
    <name evidence="15" type="primary">Csf2</name>
</gene>
<dbReference type="AlphaFoldDB" id="A0A9J7GIU3"/>
<accession>A0A9J7GIU3</accession>
<reference evidence="14" key="2">
    <citation type="journal article" date="2020" name="Biotechnol. Bioeng.">
        <title>Chromosome-scale scaffolds for the Chinese hamster reference genome assembly to facilitate the study of the CHO epigenome.</title>
        <authorList>
            <person name="Hilliard W."/>
            <person name="MacDonald M."/>
            <person name="Lee K.H."/>
        </authorList>
    </citation>
    <scope>NUCLEOTIDE SEQUENCE [LARGE SCALE GENOMIC DNA]</scope>
    <source>
        <strain evidence="14">17A/GY</strain>
    </source>
</reference>
<evidence type="ECO:0000313" key="14">
    <source>
        <dbReference type="Proteomes" id="UP001108280"/>
    </source>
</evidence>
<evidence type="ECO:0000256" key="5">
    <source>
        <dbReference type="ARBA" id="ARBA00022514"/>
    </source>
</evidence>
<evidence type="ECO:0000256" key="11">
    <source>
        <dbReference type="ARBA" id="ARBA00025874"/>
    </source>
</evidence>
<evidence type="ECO:0000256" key="9">
    <source>
        <dbReference type="ARBA" id="ARBA00023157"/>
    </source>
</evidence>
<dbReference type="SMART" id="SM00040">
    <property type="entry name" value="CSF2"/>
    <property type="match status" value="1"/>
</dbReference>
<dbReference type="RefSeq" id="XP_027283306.1">
    <property type="nucleotide sequence ID" value="XM_027427505.2"/>
</dbReference>
<dbReference type="PANTHER" id="PTHR10059">
    <property type="entry name" value="GRANULOCYTE-MACROPHAGE COLONY-STIMULATING FACTOR GM-CSF"/>
    <property type="match status" value="1"/>
</dbReference>
<evidence type="ECO:0000256" key="2">
    <source>
        <dbReference type="ARBA" id="ARBA00004613"/>
    </source>
</evidence>
<keyword evidence="7 13" id="KW-0732">Signal</keyword>
<evidence type="ECO:0000256" key="1">
    <source>
        <dbReference type="ARBA" id="ARBA00003164"/>
    </source>
</evidence>
<dbReference type="SUPFAM" id="SSF47266">
    <property type="entry name" value="4-helical cytokines"/>
    <property type="match status" value="1"/>
</dbReference>
<dbReference type="GO" id="GO:0005615">
    <property type="term" value="C:extracellular space"/>
    <property type="evidence" value="ECO:0007669"/>
    <property type="project" value="UniProtKB-KW"/>
</dbReference>
<evidence type="ECO:0000256" key="10">
    <source>
        <dbReference type="ARBA" id="ARBA00023180"/>
    </source>
</evidence>
<dbReference type="GO" id="GO:0006955">
    <property type="term" value="P:immune response"/>
    <property type="evidence" value="ECO:0007669"/>
    <property type="project" value="InterPro"/>
</dbReference>
<evidence type="ECO:0000256" key="8">
    <source>
        <dbReference type="ARBA" id="ARBA00023030"/>
    </source>
</evidence>
<evidence type="ECO:0000313" key="15">
    <source>
        <dbReference type="RefSeq" id="XP_027283306.1"/>
    </source>
</evidence>
<protein>
    <recommendedName>
        <fullName evidence="4">Granulocyte-macrophage colony-stimulating factor</fullName>
    </recommendedName>
    <alternativeName>
        <fullName evidence="12">Colony-stimulating factor</fullName>
    </alternativeName>
</protein>
<comment type="subcellular location">
    <subcellularLocation>
        <location evidence="2">Secreted</location>
    </subcellularLocation>
</comment>
<dbReference type="Pfam" id="PF01109">
    <property type="entry name" value="GM_CSF"/>
    <property type="match status" value="1"/>
</dbReference>
<evidence type="ECO:0000256" key="4">
    <source>
        <dbReference type="ARBA" id="ARBA00018697"/>
    </source>
</evidence>
<dbReference type="OrthoDB" id="9633166at2759"/>
<organism evidence="14 15">
    <name type="scientific">Cricetulus griseus</name>
    <name type="common">Chinese hamster</name>
    <name type="synonym">Cricetulus barabensis griseus</name>
    <dbReference type="NCBI Taxonomy" id="10029"/>
    <lineage>
        <taxon>Eukaryota</taxon>
        <taxon>Metazoa</taxon>
        <taxon>Chordata</taxon>
        <taxon>Craniata</taxon>
        <taxon>Vertebrata</taxon>
        <taxon>Euteleostomi</taxon>
        <taxon>Mammalia</taxon>
        <taxon>Eutheria</taxon>
        <taxon>Euarchontoglires</taxon>
        <taxon>Glires</taxon>
        <taxon>Rodentia</taxon>
        <taxon>Myomorpha</taxon>
        <taxon>Muroidea</taxon>
        <taxon>Cricetidae</taxon>
        <taxon>Cricetinae</taxon>
        <taxon>Cricetulus</taxon>
    </lineage>
</organism>
<dbReference type="InterPro" id="IPR009079">
    <property type="entry name" value="4_helix_cytokine-like_core"/>
</dbReference>
<keyword evidence="9" id="KW-1015">Disulfide bond</keyword>
<dbReference type="KEGG" id="cge:100765221"/>
<feature type="chain" id="PRO_5039917910" description="Granulocyte-macrophage colony-stimulating factor" evidence="13">
    <location>
        <begin position="18"/>
        <end position="143"/>
    </location>
</feature>
<evidence type="ECO:0000256" key="12">
    <source>
        <dbReference type="ARBA" id="ARBA00029601"/>
    </source>
</evidence>
<comment type="function">
    <text evidence="1">Cytokine that stimulates the growth and differentiation of hematopoietic precursor cells from various lineages, including granulocytes, macrophages, eosinophils and erythrocytes.</text>
</comment>
<keyword evidence="8" id="KW-0339">Growth factor</keyword>
<dbReference type="GO" id="GO:0005125">
    <property type="term" value="F:cytokine activity"/>
    <property type="evidence" value="ECO:0007669"/>
    <property type="project" value="UniProtKB-KW"/>
</dbReference>
<sequence>MWLQILLFLGIVVCSFSTPTPSPALVTRPWRHVDAIKEVLSFLINNPVMENEDVEVEMVSTEFSVKSPTCVQTRLRLFEKGLQGNFTKLGGALNMTASHYKKNCPPTPEDVCATQFTTFEAFIVKLRGFLFDIPFDCWEPIQK</sequence>
<dbReference type="Gene3D" id="1.20.1250.10">
    <property type="match status" value="1"/>
</dbReference>
<dbReference type="PANTHER" id="PTHR10059:SF0">
    <property type="entry name" value="GRANULOCYTE-MACROPHAGE COLONY-STIMULATING FACTOR"/>
    <property type="match status" value="1"/>
</dbReference>
<reference evidence="15" key="3">
    <citation type="submission" date="2025-08" db="UniProtKB">
        <authorList>
            <consortium name="RefSeq"/>
        </authorList>
    </citation>
    <scope>IDENTIFICATION</scope>
    <source>
        <strain evidence="15">17A/GY</strain>
        <tissue evidence="15">Liver</tissue>
    </source>
</reference>
<dbReference type="PRINTS" id="PR00693">
    <property type="entry name" value="GMCSFACTOR"/>
</dbReference>
<keyword evidence="10" id="KW-0325">Glycoprotein</keyword>
<proteinExistence type="inferred from homology"/>
<feature type="signal peptide" evidence="13">
    <location>
        <begin position="1"/>
        <end position="17"/>
    </location>
</feature>
<dbReference type="GO" id="GO:0030099">
    <property type="term" value="P:myeloid cell differentiation"/>
    <property type="evidence" value="ECO:0007669"/>
    <property type="project" value="TreeGrafter"/>
</dbReference>
<comment type="similarity">
    <text evidence="3">Belongs to the GM-CSF family.</text>
</comment>
<dbReference type="CTD" id="1437"/>
<evidence type="ECO:0000256" key="6">
    <source>
        <dbReference type="ARBA" id="ARBA00022525"/>
    </source>
</evidence>
<keyword evidence="5" id="KW-0202">Cytokine</keyword>
<dbReference type="InterPro" id="IPR000773">
    <property type="entry name" value="GM_colony-stim-fac"/>
</dbReference>
<evidence type="ECO:0000256" key="3">
    <source>
        <dbReference type="ARBA" id="ARBA00009378"/>
    </source>
</evidence>
<evidence type="ECO:0000256" key="7">
    <source>
        <dbReference type="ARBA" id="ARBA00022729"/>
    </source>
</evidence>
<reference evidence="14" key="1">
    <citation type="journal article" date="2018" name="Biotechnol. Bioeng.">
        <title>A reference genome of the Chinese hamster based on a hybrid assembly strategy.</title>
        <authorList>
            <person name="Rupp O."/>
            <person name="MacDonald M.L."/>
            <person name="Li S."/>
            <person name="Dhiman H."/>
            <person name="Polson S."/>
            <person name="Griep S."/>
            <person name="Heffner K."/>
            <person name="Hernandez I."/>
            <person name="Brinkrolf K."/>
            <person name="Jadhav V."/>
            <person name="Samoudi M."/>
            <person name="Hao H."/>
            <person name="Kingham B."/>
            <person name="Goesmann A."/>
            <person name="Betenbaugh M.J."/>
            <person name="Lewis N.E."/>
            <person name="Borth N."/>
            <person name="Lee K.H."/>
        </authorList>
    </citation>
    <scope>NUCLEOTIDE SEQUENCE [LARGE SCALE GENOMIC DNA]</scope>
    <source>
        <strain evidence="14">17A/GY</strain>
    </source>
</reference>
<dbReference type="GO" id="GO:0008083">
    <property type="term" value="F:growth factor activity"/>
    <property type="evidence" value="ECO:0007669"/>
    <property type="project" value="UniProtKB-KW"/>
</dbReference>
<name>A0A9J7GIU3_CRIGR</name>
<keyword evidence="6" id="KW-0964">Secreted</keyword>
<dbReference type="GeneID" id="100765221"/>
<comment type="subunit">
    <text evidence="11">Monomer. The signaling GM-CSF receptor complex is a dodecamer of two head-to-head hexamers of two alpha, two beta, and two ligand subunits.</text>
</comment>
<keyword evidence="14" id="KW-1185">Reference proteome</keyword>
<dbReference type="Proteomes" id="UP001108280">
    <property type="component" value="Chromosome 7"/>
</dbReference>